<evidence type="ECO:0000259" key="5">
    <source>
        <dbReference type="PROSITE" id="PS50127"/>
    </source>
</evidence>
<keyword evidence="4" id="KW-0547">Nucleotide-binding</keyword>
<sequence>MDSATQPQDVYDYVGNLFQWHVTLQGLKDTLWEGGIFKVDIYFGEGYNDEPPSIYFLTVPFHPNIDMNTGKPCISFLDFENEWNSSISMQAILLQLQCMLSEPCLESPVNPAAADIFQRSPRLYDQLVQDSVVASRRLDAGLPIFDEEIKTPSSPKNSLDLDTLPSVSKDKYSMVNVSYETYHSDWKKIGTSLATPQPWGNYH</sequence>
<feature type="domain" description="UBC core" evidence="5">
    <location>
        <begin position="1"/>
        <end position="137"/>
    </location>
</feature>
<evidence type="ECO:0000256" key="2">
    <source>
        <dbReference type="ARBA" id="ARBA00022786"/>
    </source>
</evidence>
<dbReference type="InterPro" id="IPR000608">
    <property type="entry name" value="UBC"/>
</dbReference>
<dbReference type="Gene3D" id="3.10.110.10">
    <property type="entry name" value="Ubiquitin Conjugating Enzyme"/>
    <property type="match status" value="1"/>
</dbReference>
<evidence type="ECO:0000313" key="6">
    <source>
        <dbReference type="EMBL" id="OAJ39731.1"/>
    </source>
</evidence>
<keyword evidence="1" id="KW-0808">Transferase</keyword>
<protein>
    <recommendedName>
        <fullName evidence="5">UBC core domain-containing protein</fullName>
    </recommendedName>
</protein>
<dbReference type="GO" id="GO:0005524">
    <property type="term" value="F:ATP binding"/>
    <property type="evidence" value="ECO:0007669"/>
    <property type="project" value="UniProtKB-UniRule"/>
</dbReference>
<dbReference type="InterPro" id="IPR023313">
    <property type="entry name" value="UBQ-conjugating_AS"/>
</dbReference>
<evidence type="ECO:0000256" key="4">
    <source>
        <dbReference type="RuleBase" id="RU362109"/>
    </source>
</evidence>
<dbReference type="InterPro" id="IPR050113">
    <property type="entry name" value="Ub_conjugating_enzyme"/>
</dbReference>
<dbReference type="EMBL" id="DS022303">
    <property type="protein sequence ID" value="OAJ39731.1"/>
    <property type="molecule type" value="Genomic_DNA"/>
</dbReference>
<dbReference type="Proteomes" id="UP000077115">
    <property type="component" value="Unassembled WGS sequence"/>
</dbReference>
<gene>
    <name evidence="6" type="ORF">BDEG_23559</name>
</gene>
<organism evidence="6 7">
    <name type="scientific">Batrachochytrium dendrobatidis (strain JEL423)</name>
    <dbReference type="NCBI Taxonomy" id="403673"/>
    <lineage>
        <taxon>Eukaryota</taxon>
        <taxon>Fungi</taxon>
        <taxon>Fungi incertae sedis</taxon>
        <taxon>Chytridiomycota</taxon>
        <taxon>Chytridiomycota incertae sedis</taxon>
        <taxon>Chytridiomycetes</taxon>
        <taxon>Rhizophydiales</taxon>
        <taxon>Rhizophydiales incertae sedis</taxon>
        <taxon>Batrachochytrium</taxon>
    </lineage>
</organism>
<comment type="similarity">
    <text evidence="4">Belongs to the ubiquitin-conjugating enzyme family.</text>
</comment>
<evidence type="ECO:0000256" key="3">
    <source>
        <dbReference type="PROSITE-ProRule" id="PRU10133"/>
    </source>
</evidence>
<evidence type="ECO:0000256" key="1">
    <source>
        <dbReference type="ARBA" id="ARBA00022679"/>
    </source>
</evidence>
<dbReference type="GO" id="GO:0016740">
    <property type="term" value="F:transferase activity"/>
    <property type="evidence" value="ECO:0007669"/>
    <property type="project" value="UniProtKB-KW"/>
</dbReference>
<dbReference type="PANTHER" id="PTHR24067">
    <property type="entry name" value="UBIQUITIN-CONJUGATING ENZYME E2"/>
    <property type="match status" value="1"/>
</dbReference>
<proteinExistence type="inferred from homology"/>
<dbReference type="eggNOG" id="KOG0419">
    <property type="taxonomic scope" value="Eukaryota"/>
</dbReference>
<name>A0A177WK71_BATDL</name>
<keyword evidence="4" id="KW-0067">ATP-binding</keyword>
<dbReference type="Pfam" id="PF00179">
    <property type="entry name" value="UQ_con"/>
    <property type="match status" value="1"/>
</dbReference>
<dbReference type="PROSITE" id="PS50127">
    <property type="entry name" value="UBC_2"/>
    <property type="match status" value="1"/>
</dbReference>
<evidence type="ECO:0000313" key="7">
    <source>
        <dbReference type="Proteomes" id="UP000077115"/>
    </source>
</evidence>
<keyword evidence="2 4" id="KW-0833">Ubl conjugation pathway</keyword>
<dbReference type="SMART" id="SM00212">
    <property type="entry name" value="UBCc"/>
    <property type="match status" value="1"/>
</dbReference>
<dbReference type="InterPro" id="IPR016135">
    <property type="entry name" value="UBQ-conjugating_enzyme/RWD"/>
</dbReference>
<dbReference type="PROSITE" id="PS00183">
    <property type="entry name" value="UBC_1"/>
    <property type="match status" value="1"/>
</dbReference>
<dbReference type="AlphaFoldDB" id="A0A177WK71"/>
<dbReference type="SUPFAM" id="SSF54495">
    <property type="entry name" value="UBC-like"/>
    <property type="match status" value="1"/>
</dbReference>
<reference evidence="6 7" key="1">
    <citation type="submission" date="2006-10" db="EMBL/GenBank/DDBJ databases">
        <title>The Genome Sequence of Batrachochytrium dendrobatidis JEL423.</title>
        <authorList>
            <consortium name="The Broad Institute Genome Sequencing Platform"/>
            <person name="Birren B."/>
            <person name="Lander E."/>
            <person name="Galagan J."/>
            <person name="Cuomo C."/>
            <person name="Devon K."/>
            <person name="Jaffe D."/>
            <person name="Butler J."/>
            <person name="Alvarez P."/>
            <person name="Gnerre S."/>
            <person name="Grabherr M."/>
            <person name="Kleber M."/>
            <person name="Mauceli E."/>
            <person name="Brockman W."/>
            <person name="Young S."/>
            <person name="LaButti K."/>
            <person name="Sykes S."/>
            <person name="DeCaprio D."/>
            <person name="Crawford M."/>
            <person name="Koehrsen M."/>
            <person name="Engels R."/>
            <person name="Montgomery P."/>
            <person name="Pearson M."/>
            <person name="Howarth C."/>
            <person name="Larson L."/>
            <person name="White J."/>
            <person name="O'Leary S."/>
            <person name="Kodira C."/>
            <person name="Zeng Q."/>
            <person name="Yandava C."/>
            <person name="Alvarado L."/>
            <person name="Longcore J."/>
            <person name="James T."/>
        </authorList>
    </citation>
    <scope>NUCLEOTIDE SEQUENCE [LARGE SCALE GENOMIC DNA]</scope>
    <source>
        <strain evidence="6 7">JEL423</strain>
    </source>
</reference>
<dbReference type="STRING" id="403673.A0A177WK71"/>
<reference evidence="6 7" key="2">
    <citation type="submission" date="2016-05" db="EMBL/GenBank/DDBJ databases">
        <title>Lineage-specific infection strategies underlie the spectrum of fungal disease in amphibians.</title>
        <authorList>
            <person name="Cuomo C.A."/>
            <person name="Farrer R.A."/>
            <person name="James T."/>
            <person name="Longcore J."/>
            <person name="Birren B."/>
        </authorList>
    </citation>
    <scope>NUCLEOTIDE SEQUENCE [LARGE SCALE GENOMIC DNA]</scope>
    <source>
        <strain evidence="6 7">JEL423</strain>
    </source>
</reference>
<dbReference type="OrthoDB" id="9978460at2759"/>
<dbReference type="VEuPathDB" id="FungiDB:BDEG_23559"/>
<feature type="active site" description="Glycyl thioester intermediate" evidence="3">
    <location>
        <position position="73"/>
    </location>
</feature>
<accession>A0A177WK71</accession>